<protein>
    <submittedName>
        <fullName evidence="6">WHG domain-containing protein</fullName>
    </submittedName>
</protein>
<dbReference type="Gene3D" id="1.10.357.10">
    <property type="entry name" value="Tetracycline Repressor, domain 2"/>
    <property type="match status" value="1"/>
</dbReference>
<dbReference type="PROSITE" id="PS50977">
    <property type="entry name" value="HTH_TETR_2"/>
    <property type="match status" value="1"/>
</dbReference>
<sequence length="198" mass="21263">MADDNSRPVRRRTLSRDKVVAAALGIVDELGWEQLTMSTLSSRLGIVTASLYNHVRNLDDVRAAVQIRAMTELGAHLREVAMGRSGIDGLRALIDAHHAWAVEHPRRYGALTTAPVDRGGLLAAALDANVALRTMLASCGVPEEETLEAAVGMFAALHGFAVLQSSGFLGDELDLDHIYETVVRGVLTGASLDPTRTR</sequence>
<dbReference type="InterPro" id="IPR001647">
    <property type="entry name" value="HTH_TetR"/>
</dbReference>
<evidence type="ECO:0000256" key="4">
    <source>
        <dbReference type="PROSITE-ProRule" id="PRU00335"/>
    </source>
</evidence>
<keyword evidence="3" id="KW-0804">Transcription</keyword>
<accession>A0AA46WXI2</accession>
<dbReference type="GO" id="GO:0003677">
    <property type="term" value="F:DNA binding"/>
    <property type="evidence" value="ECO:0007669"/>
    <property type="project" value="UniProtKB-UniRule"/>
</dbReference>
<dbReference type="InterPro" id="IPR036271">
    <property type="entry name" value="Tet_transcr_reg_TetR-rel_C_sf"/>
</dbReference>
<feature type="DNA-binding region" description="H-T-H motif" evidence="4">
    <location>
        <begin position="36"/>
        <end position="55"/>
    </location>
</feature>
<name>A0AA46WXI2_RHORH</name>
<keyword evidence="2 4" id="KW-0238">DNA-binding</keyword>
<evidence type="ECO:0000313" key="7">
    <source>
        <dbReference type="Proteomes" id="UP001162740"/>
    </source>
</evidence>
<dbReference type="Gene3D" id="1.10.10.60">
    <property type="entry name" value="Homeodomain-like"/>
    <property type="match status" value="1"/>
</dbReference>
<evidence type="ECO:0000256" key="3">
    <source>
        <dbReference type="ARBA" id="ARBA00023163"/>
    </source>
</evidence>
<gene>
    <name evidence="6" type="ORF">KUM34_004475</name>
</gene>
<dbReference type="InterPro" id="IPR009057">
    <property type="entry name" value="Homeodomain-like_sf"/>
</dbReference>
<dbReference type="Proteomes" id="UP001162740">
    <property type="component" value="Chromosome"/>
</dbReference>
<dbReference type="AlphaFoldDB" id="A0AA46WXI2"/>
<dbReference type="SUPFAM" id="SSF48498">
    <property type="entry name" value="Tetracyclin repressor-like, C-terminal domain"/>
    <property type="match status" value="1"/>
</dbReference>
<dbReference type="InterPro" id="IPR025996">
    <property type="entry name" value="MT1864/Rv1816-like_C"/>
</dbReference>
<keyword evidence="1" id="KW-0805">Transcription regulation</keyword>
<dbReference type="SUPFAM" id="SSF46689">
    <property type="entry name" value="Homeodomain-like"/>
    <property type="match status" value="1"/>
</dbReference>
<dbReference type="RefSeq" id="WP_145707835.1">
    <property type="nucleotide sequence ID" value="NZ_CP083974.1"/>
</dbReference>
<evidence type="ECO:0000259" key="5">
    <source>
        <dbReference type="PROSITE" id="PS50977"/>
    </source>
</evidence>
<feature type="domain" description="HTH tetR-type" evidence="5">
    <location>
        <begin position="13"/>
        <end position="73"/>
    </location>
</feature>
<dbReference type="EMBL" id="CP083974">
    <property type="protein sequence ID" value="UZF45947.1"/>
    <property type="molecule type" value="Genomic_DNA"/>
</dbReference>
<reference evidence="6 7" key="1">
    <citation type="journal article" date="2021" name="Front. Microbiol.">
        <title>Bacterial Transformation of Aromatic Monomers in Softwood Black Liquor.</title>
        <authorList>
            <person name="Navas L.E."/>
            <person name="Dexter G."/>
            <person name="Liu J."/>
            <person name="Levy-Booth D."/>
            <person name="Cho M."/>
            <person name="Jang S.K."/>
            <person name="Mansfield S.D."/>
            <person name="Renneckar S."/>
            <person name="Mohn W.W."/>
            <person name="Eltis L.D."/>
        </authorList>
    </citation>
    <scope>NUCLEOTIDE SEQUENCE [LARGE SCALE GENOMIC DNA]</scope>
    <source>
        <strain evidence="6 7">GD02</strain>
    </source>
</reference>
<evidence type="ECO:0000256" key="2">
    <source>
        <dbReference type="ARBA" id="ARBA00023125"/>
    </source>
</evidence>
<evidence type="ECO:0000313" key="6">
    <source>
        <dbReference type="EMBL" id="UZF45947.1"/>
    </source>
</evidence>
<organism evidence="6 7">
    <name type="scientific">Rhodococcus rhodochrous</name>
    <dbReference type="NCBI Taxonomy" id="1829"/>
    <lineage>
        <taxon>Bacteria</taxon>
        <taxon>Bacillati</taxon>
        <taxon>Actinomycetota</taxon>
        <taxon>Actinomycetes</taxon>
        <taxon>Mycobacteriales</taxon>
        <taxon>Nocardiaceae</taxon>
        <taxon>Rhodococcus</taxon>
    </lineage>
</organism>
<proteinExistence type="predicted"/>
<dbReference type="Pfam" id="PF13305">
    <property type="entry name" value="TetR_C_33"/>
    <property type="match status" value="1"/>
</dbReference>
<evidence type="ECO:0000256" key="1">
    <source>
        <dbReference type="ARBA" id="ARBA00023015"/>
    </source>
</evidence>